<gene>
    <name evidence="2" type="ORF">QBC37DRAFT_108321</name>
</gene>
<dbReference type="Pfam" id="PF01063">
    <property type="entry name" value="Aminotran_4"/>
    <property type="match status" value="1"/>
</dbReference>
<evidence type="ECO:0000313" key="2">
    <source>
        <dbReference type="EMBL" id="KAK4219571.1"/>
    </source>
</evidence>
<organism evidence="2 3">
    <name type="scientific">Rhypophila decipiens</name>
    <dbReference type="NCBI Taxonomy" id="261697"/>
    <lineage>
        <taxon>Eukaryota</taxon>
        <taxon>Fungi</taxon>
        <taxon>Dikarya</taxon>
        <taxon>Ascomycota</taxon>
        <taxon>Pezizomycotina</taxon>
        <taxon>Sordariomycetes</taxon>
        <taxon>Sordariomycetidae</taxon>
        <taxon>Sordariales</taxon>
        <taxon>Naviculisporaceae</taxon>
        <taxon>Rhypophila</taxon>
    </lineage>
</organism>
<dbReference type="InterPro" id="IPR001544">
    <property type="entry name" value="Aminotrans_IV"/>
</dbReference>
<reference evidence="2" key="2">
    <citation type="submission" date="2023-05" db="EMBL/GenBank/DDBJ databases">
        <authorList>
            <consortium name="Lawrence Berkeley National Laboratory"/>
            <person name="Steindorff A."/>
            <person name="Hensen N."/>
            <person name="Bonometti L."/>
            <person name="Westerberg I."/>
            <person name="Brannstrom I.O."/>
            <person name="Guillou S."/>
            <person name="Cros-Aarteil S."/>
            <person name="Calhoun S."/>
            <person name="Haridas S."/>
            <person name="Kuo A."/>
            <person name="Mondo S."/>
            <person name="Pangilinan J."/>
            <person name="Riley R."/>
            <person name="Labutti K."/>
            <person name="Andreopoulos B."/>
            <person name="Lipzen A."/>
            <person name="Chen C."/>
            <person name="Yanf M."/>
            <person name="Daum C."/>
            <person name="Ng V."/>
            <person name="Clum A."/>
            <person name="Ohm R."/>
            <person name="Martin F."/>
            <person name="Silar P."/>
            <person name="Natvig D."/>
            <person name="Lalanne C."/>
            <person name="Gautier V."/>
            <person name="Ament-Velasquez S.L."/>
            <person name="Kruys A."/>
            <person name="Hutchinson M.I."/>
            <person name="Powell A.J."/>
            <person name="Barry K."/>
            <person name="Miller A.N."/>
            <person name="Grigoriev I.V."/>
            <person name="Debuchy R."/>
            <person name="Gladieux P."/>
            <person name="Thoren M.H."/>
            <person name="Johannesson H."/>
        </authorList>
    </citation>
    <scope>NUCLEOTIDE SEQUENCE</scope>
    <source>
        <strain evidence="2">PSN293</strain>
    </source>
</reference>
<dbReference type="Proteomes" id="UP001301769">
    <property type="component" value="Unassembled WGS sequence"/>
</dbReference>
<keyword evidence="3" id="KW-1185">Reference proteome</keyword>
<evidence type="ECO:0000313" key="3">
    <source>
        <dbReference type="Proteomes" id="UP001301769"/>
    </source>
</evidence>
<reference evidence="2" key="1">
    <citation type="journal article" date="2023" name="Mol. Phylogenet. Evol.">
        <title>Genome-scale phylogeny and comparative genomics of the fungal order Sordariales.</title>
        <authorList>
            <person name="Hensen N."/>
            <person name="Bonometti L."/>
            <person name="Westerberg I."/>
            <person name="Brannstrom I.O."/>
            <person name="Guillou S."/>
            <person name="Cros-Aarteil S."/>
            <person name="Calhoun S."/>
            <person name="Haridas S."/>
            <person name="Kuo A."/>
            <person name="Mondo S."/>
            <person name="Pangilinan J."/>
            <person name="Riley R."/>
            <person name="LaButti K."/>
            <person name="Andreopoulos B."/>
            <person name="Lipzen A."/>
            <person name="Chen C."/>
            <person name="Yan M."/>
            <person name="Daum C."/>
            <person name="Ng V."/>
            <person name="Clum A."/>
            <person name="Steindorff A."/>
            <person name="Ohm R.A."/>
            <person name="Martin F."/>
            <person name="Silar P."/>
            <person name="Natvig D.O."/>
            <person name="Lalanne C."/>
            <person name="Gautier V."/>
            <person name="Ament-Velasquez S.L."/>
            <person name="Kruys A."/>
            <person name="Hutchinson M.I."/>
            <person name="Powell A.J."/>
            <person name="Barry K."/>
            <person name="Miller A.N."/>
            <person name="Grigoriev I.V."/>
            <person name="Debuchy R."/>
            <person name="Gladieux P."/>
            <person name="Hiltunen Thoren M."/>
            <person name="Johannesson H."/>
        </authorList>
    </citation>
    <scope>NUCLEOTIDE SEQUENCE</scope>
    <source>
        <strain evidence="2">PSN293</strain>
    </source>
</reference>
<dbReference type="InterPro" id="IPR036038">
    <property type="entry name" value="Aminotransferase-like"/>
</dbReference>
<sequence length="310" mass="34661">MTSKPEDSPDFEIHTSIRYDPALTTVYSNPDFKHAGWNYLNKSPLYMLPFHRDRLLRAATYFNWEAGITLLSGDQGLETLTQFITTELEKKSDPNRPATRAATRDQSQPLKLRISVSKSGSLALSTLPLPQTPLKRLFPTFLGVPLGYMDIPPSDPVTLSDPFRSPSPDLYTITLDTSKTKPSEYTHFKTTHRSMYDGARQRAHIDAPSAKKEVLLVSEVDGSIMEGSVTTPYFYKNHKWVTPPVSSQYTSGADSGGNDGTSRRWALESGLAIEEVLFADSFHDYEQCWLSNGARGFFPARIRIGTKDGQ</sequence>
<name>A0AAN6YK65_9PEZI</name>
<proteinExistence type="predicted"/>
<evidence type="ECO:0000256" key="1">
    <source>
        <dbReference type="SAM" id="MobiDB-lite"/>
    </source>
</evidence>
<dbReference type="Gene3D" id="3.20.10.10">
    <property type="entry name" value="D-amino Acid Aminotransferase, subunit A, domain 2"/>
    <property type="match status" value="1"/>
</dbReference>
<dbReference type="AlphaFoldDB" id="A0AAN6YK65"/>
<feature type="region of interest" description="Disordered" evidence="1">
    <location>
        <begin position="89"/>
        <end position="108"/>
    </location>
</feature>
<dbReference type="InterPro" id="IPR043132">
    <property type="entry name" value="BCAT-like_C"/>
</dbReference>
<dbReference type="GO" id="GO:0003824">
    <property type="term" value="F:catalytic activity"/>
    <property type="evidence" value="ECO:0007669"/>
    <property type="project" value="InterPro"/>
</dbReference>
<dbReference type="EMBL" id="MU858047">
    <property type="protein sequence ID" value="KAK4219571.1"/>
    <property type="molecule type" value="Genomic_DNA"/>
</dbReference>
<protein>
    <submittedName>
        <fullName evidence="2">4-amino-4-deoxychorismate protein</fullName>
    </submittedName>
</protein>
<dbReference type="SUPFAM" id="SSF56752">
    <property type="entry name" value="D-aminoacid aminotransferase-like PLP-dependent enzymes"/>
    <property type="match status" value="1"/>
</dbReference>
<comment type="caution">
    <text evidence="2">The sequence shown here is derived from an EMBL/GenBank/DDBJ whole genome shotgun (WGS) entry which is preliminary data.</text>
</comment>
<accession>A0AAN6YK65</accession>